<dbReference type="GO" id="GO:0009253">
    <property type="term" value="P:peptidoglycan catabolic process"/>
    <property type="evidence" value="ECO:0007669"/>
    <property type="project" value="InterPro"/>
</dbReference>
<gene>
    <name evidence="2" type="ORF">LEA_16022</name>
</gene>
<protein>
    <submittedName>
        <fullName evidence="2">N-acetylmuramoyl-L-alanine amidase</fullName>
    </submittedName>
</protein>
<comment type="caution">
    <text evidence="2">The sequence shown here is derived from an EMBL/GenBank/DDBJ whole genome shotgun (WGS) entry which is preliminary data.</text>
</comment>
<accession>K1SK06</accession>
<feature type="domain" description="N-acetylmuramoyl-L-alanine amidase" evidence="1">
    <location>
        <begin position="13"/>
        <end position="126"/>
    </location>
</feature>
<reference evidence="2" key="1">
    <citation type="journal article" date="2013" name="Environ. Microbiol.">
        <title>Microbiota from the distal guts of lean and obese adolescents exhibit partial functional redundancy besides clear differences in community structure.</title>
        <authorList>
            <person name="Ferrer M."/>
            <person name="Ruiz A."/>
            <person name="Lanza F."/>
            <person name="Haange S.B."/>
            <person name="Oberbach A."/>
            <person name="Till H."/>
            <person name="Bargiela R."/>
            <person name="Campoy C."/>
            <person name="Segura M.T."/>
            <person name="Richter M."/>
            <person name="von Bergen M."/>
            <person name="Seifert J."/>
            <person name="Suarez A."/>
        </authorList>
    </citation>
    <scope>NUCLEOTIDE SEQUENCE</scope>
</reference>
<dbReference type="Gene3D" id="3.40.80.10">
    <property type="entry name" value="Peptidoglycan recognition protein-like"/>
    <property type="match status" value="1"/>
</dbReference>
<dbReference type="InterPro" id="IPR036505">
    <property type="entry name" value="Amidase/PGRP_sf"/>
</dbReference>
<dbReference type="InterPro" id="IPR002502">
    <property type="entry name" value="Amidase_domain"/>
</dbReference>
<name>K1SK06_9ZZZZ</name>
<dbReference type="EMBL" id="AJWY01010947">
    <property type="protein sequence ID" value="EKC54110.1"/>
    <property type="molecule type" value="Genomic_DNA"/>
</dbReference>
<dbReference type="SUPFAM" id="SSF55846">
    <property type="entry name" value="N-acetylmuramoyl-L-alanine amidase-like"/>
    <property type="match status" value="1"/>
</dbReference>
<dbReference type="AlphaFoldDB" id="K1SK06"/>
<dbReference type="Pfam" id="PF01510">
    <property type="entry name" value="Amidase_2"/>
    <property type="match status" value="1"/>
</dbReference>
<sequence>TPPGREVSAADIRRWHTAPVSQGGRGWRQVGYTDLIHLDGSVERLVPNNEDRTVDPWEITNGACGYNATSRHIAYAGGVAADGTTPCDTRTPQQKSALEHYVRDFVARFPGAAVVGHNELAAKACPSFDVQAWLRETGIL</sequence>
<evidence type="ECO:0000313" key="2">
    <source>
        <dbReference type="EMBL" id="EKC54110.1"/>
    </source>
</evidence>
<organism evidence="2">
    <name type="scientific">human gut metagenome</name>
    <dbReference type="NCBI Taxonomy" id="408170"/>
    <lineage>
        <taxon>unclassified sequences</taxon>
        <taxon>metagenomes</taxon>
        <taxon>organismal metagenomes</taxon>
    </lineage>
</organism>
<evidence type="ECO:0000259" key="1">
    <source>
        <dbReference type="Pfam" id="PF01510"/>
    </source>
</evidence>
<dbReference type="GO" id="GO:0008745">
    <property type="term" value="F:N-acetylmuramoyl-L-alanine amidase activity"/>
    <property type="evidence" value="ECO:0007669"/>
    <property type="project" value="InterPro"/>
</dbReference>
<proteinExistence type="predicted"/>
<feature type="non-terminal residue" evidence="2">
    <location>
        <position position="1"/>
    </location>
</feature>